<evidence type="ECO:0000259" key="2">
    <source>
        <dbReference type="Pfam" id="PF02517"/>
    </source>
</evidence>
<feature type="transmembrane region" description="Helical" evidence="1">
    <location>
        <begin position="12"/>
        <end position="28"/>
    </location>
</feature>
<dbReference type="Proteomes" id="UP000184109">
    <property type="component" value="Unassembled WGS sequence"/>
</dbReference>
<reference evidence="4" key="1">
    <citation type="submission" date="2016-11" db="EMBL/GenBank/DDBJ databases">
        <authorList>
            <person name="Varghese N."/>
            <person name="Submissions S."/>
        </authorList>
    </citation>
    <scope>NUCLEOTIDE SEQUENCE [LARGE SCALE GENOMIC DNA]</scope>
    <source>
        <strain evidence="4">DSM 100572</strain>
    </source>
</reference>
<keyword evidence="3" id="KW-0645">Protease</keyword>
<protein>
    <submittedName>
        <fullName evidence="3">CAAX protease self-immunity</fullName>
    </submittedName>
</protein>
<evidence type="ECO:0000313" key="3">
    <source>
        <dbReference type="EMBL" id="SHH36500.1"/>
    </source>
</evidence>
<keyword evidence="4" id="KW-1185">Reference proteome</keyword>
<keyword evidence="1" id="KW-1133">Transmembrane helix</keyword>
<keyword evidence="3" id="KW-0378">Hydrolase</keyword>
<keyword evidence="1" id="KW-0472">Membrane</keyword>
<evidence type="ECO:0000313" key="4">
    <source>
        <dbReference type="Proteomes" id="UP000184109"/>
    </source>
</evidence>
<dbReference type="STRING" id="1195760.SAMN05444281_0251"/>
<feature type="transmembrane region" description="Helical" evidence="1">
    <location>
        <begin position="159"/>
        <end position="177"/>
    </location>
</feature>
<organism evidence="3 4">
    <name type="scientific">Wenyingzhuangia marina</name>
    <dbReference type="NCBI Taxonomy" id="1195760"/>
    <lineage>
        <taxon>Bacteria</taxon>
        <taxon>Pseudomonadati</taxon>
        <taxon>Bacteroidota</taxon>
        <taxon>Flavobacteriia</taxon>
        <taxon>Flavobacteriales</taxon>
        <taxon>Flavobacteriaceae</taxon>
        <taxon>Wenyingzhuangia</taxon>
    </lineage>
</organism>
<sequence>MIKTLPKNSIEFILFFILYPIFLAISSIPLNYKLYTVPFVFTYVVYVSYLDRKALFFKRNFIKPPYFWKTTGFRLLIVIISSLTYMFFTNKDLLFISILTQPILWIKMIFVYTLFSVIPQEYIYRALYFHRYKDLFKSSGTFFLVNALVFSLGHLMFKSSLVLIITFIGGFLFAYTYQKTKSIFWVSVEHVIYGGWLFTVGMGKMLGFPI</sequence>
<feature type="domain" description="CAAX prenyl protease 2/Lysostaphin resistance protein A-like" evidence="2">
    <location>
        <begin position="104"/>
        <end position="193"/>
    </location>
</feature>
<feature type="transmembrane region" description="Helical" evidence="1">
    <location>
        <begin position="94"/>
        <end position="115"/>
    </location>
</feature>
<dbReference type="GO" id="GO:0080120">
    <property type="term" value="P:CAAX-box protein maturation"/>
    <property type="evidence" value="ECO:0007669"/>
    <property type="project" value="UniProtKB-ARBA"/>
</dbReference>
<gene>
    <name evidence="3" type="ORF">SAMN05444281_0251</name>
</gene>
<dbReference type="EMBL" id="FQXQ01000001">
    <property type="protein sequence ID" value="SHH36500.1"/>
    <property type="molecule type" value="Genomic_DNA"/>
</dbReference>
<feature type="transmembrane region" description="Helical" evidence="1">
    <location>
        <begin position="71"/>
        <end position="88"/>
    </location>
</feature>
<keyword evidence="1" id="KW-0812">Transmembrane</keyword>
<dbReference type="AlphaFoldDB" id="A0A1M5SDH3"/>
<dbReference type="GO" id="GO:0006508">
    <property type="term" value="P:proteolysis"/>
    <property type="evidence" value="ECO:0007669"/>
    <property type="project" value="UniProtKB-KW"/>
</dbReference>
<evidence type="ECO:0000256" key="1">
    <source>
        <dbReference type="SAM" id="Phobius"/>
    </source>
</evidence>
<dbReference type="RefSeq" id="WP_073117864.1">
    <property type="nucleotide sequence ID" value="NZ_BMEN01000001.1"/>
</dbReference>
<dbReference type="Pfam" id="PF02517">
    <property type="entry name" value="Rce1-like"/>
    <property type="match status" value="1"/>
</dbReference>
<proteinExistence type="predicted"/>
<feature type="transmembrane region" description="Helical" evidence="1">
    <location>
        <begin position="34"/>
        <end position="50"/>
    </location>
</feature>
<dbReference type="OrthoDB" id="9805801at2"/>
<dbReference type="InterPro" id="IPR003675">
    <property type="entry name" value="Rce1/LyrA-like_dom"/>
</dbReference>
<accession>A0A1M5SDH3</accession>
<feature type="transmembrane region" description="Helical" evidence="1">
    <location>
        <begin position="135"/>
        <end position="153"/>
    </location>
</feature>
<dbReference type="GO" id="GO:0004175">
    <property type="term" value="F:endopeptidase activity"/>
    <property type="evidence" value="ECO:0007669"/>
    <property type="project" value="UniProtKB-ARBA"/>
</dbReference>
<name>A0A1M5SDH3_9FLAO</name>